<reference evidence="2" key="1">
    <citation type="journal article" date="2019" name="Int. J. Syst. Evol. Microbiol.">
        <title>The Global Catalogue of Microorganisms (GCM) 10K type strain sequencing project: providing services to taxonomists for standard genome sequencing and annotation.</title>
        <authorList>
            <consortium name="The Broad Institute Genomics Platform"/>
            <consortium name="The Broad Institute Genome Sequencing Center for Infectious Disease"/>
            <person name="Wu L."/>
            <person name="Ma J."/>
        </authorList>
    </citation>
    <scope>NUCLEOTIDE SEQUENCE [LARGE SCALE GENOMIC DNA]</scope>
    <source>
        <strain evidence="2">KCTC 52298</strain>
    </source>
</reference>
<sequence length="133" mass="14913">MKKPFNVSGVAAVQSWLMQLSDQDLALELQLLQKDPVVWLLLHFEFTPSQEQQLRSLTTDFLEALAQALANSWQNRELVAFQKNEPPAAPIATKDKSHNKDVLFFGTTSSQQRIAEDSRPLSSSALAVQIIYS</sequence>
<dbReference type="Proteomes" id="UP001597440">
    <property type="component" value="Unassembled WGS sequence"/>
</dbReference>
<dbReference type="EMBL" id="JBHULD010000003">
    <property type="protein sequence ID" value="MFD2553093.1"/>
    <property type="molecule type" value="Genomic_DNA"/>
</dbReference>
<protein>
    <submittedName>
        <fullName evidence="1">Uncharacterized protein</fullName>
    </submittedName>
</protein>
<accession>A0ABW5KYI5</accession>
<organism evidence="1 2">
    <name type="scientific">Sphingobacterium tabacisoli</name>
    <dbReference type="NCBI Taxonomy" id="2044855"/>
    <lineage>
        <taxon>Bacteria</taxon>
        <taxon>Pseudomonadati</taxon>
        <taxon>Bacteroidota</taxon>
        <taxon>Sphingobacteriia</taxon>
        <taxon>Sphingobacteriales</taxon>
        <taxon>Sphingobacteriaceae</taxon>
        <taxon>Sphingobacterium</taxon>
    </lineage>
</organism>
<evidence type="ECO:0000313" key="1">
    <source>
        <dbReference type="EMBL" id="MFD2553093.1"/>
    </source>
</evidence>
<evidence type="ECO:0000313" key="2">
    <source>
        <dbReference type="Proteomes" id="UP001597440"/>
    </source>
</evidence>
<proteinExistence type="predicted"/>
<gene>
    <name evidence="1" type="ORF">ACFSQW_01730</name>
</gene>
<keyword evidence="2" id="KW-1185">Reference proteome</keyword>
<name>A0ABW5KYI5_9SPHI</name>
<comment type="caution">
    <text evidence="1">The sequence shown here is derived from an EMBL/GenBank/DDBJ whole genome shotgun (WGS) entry which is preliminary data.</text>
</comment>
<dbReference type="RefSeq" id="WP_210356389.1">
    <property type="nucleotide sequence ID" value="NZ_JAEQMU010000009.1"/>
</dbReference>